<organism evidence="1 2">
    <name type="scientific">Salmonella phage rabagast</name>
    <dbReference type="NCBI Taxonomy" id="2713314"/>
    <lineage>
        <taxon>Viruses</taxon>
        <taxon>Duplodnaviria</taxon>
        <taxon>Heunggongvirae</taxon>
        <taxon>Uroviricota</taxon>
        <taxon>Caudoviricetes</taxon>
        <taxon>Pantevenvirales</taxon>
        <taxon>Ackermannviridae</taxon>
        <taxon>Cvivirinae</taxon>
        <taxon>Kuttervirus</taxon>
        <taxon>Kuttervirus rabagast</taxon>
    </lineage>
</organism>
<gene>
    <name evidence="1" type="ORF">rabagast_160</name>
</gene>
<evidence type="ECO:0000313" key="1">
    <source>
        <dbReference type="EMBL" id="QIQ61838.1"/>
    </source>
</evidence>
<proteinExistence type="predicted"/>
<keyword evidence="2" id="KW-1185">Reference proteome</keyword>
<reference evidence="1 2" key="1">
    <citation type="submission" date="2020-02" db="EMBL/GenBank/DDBJ databases">
        <authorList>
            <person name="Olsen N.S."/>
            <person name="Forero-Junco L."/>
            <person name="Kot W."/>
            <person name="Hansen L.H."/>
        </authorList>
    </citation>
    <scope>NUCLEOTIDE SEQUENCE [LARGE SCALE GENOMIC DNA]</scope>
</reference>
<protein>
    <submittedName>
        <fullName evidence="1">Viral tegument-like protein</fullName>
    </submittedName>
</protein>
<dbReference type="EMBL" id="MT074469">
    <property type="protein sequence ID" value="QIQ61838.1"/>
    <property type="molecule type" value="Genomic_DNA"/>
</dbReference>
<accession>A0A6G9L8J7</accession>
<sequence length="224" mass="25670">MNFLKTIFNTSYELSQRDPNRSPVFVYCKLVEESCELSDVLYGIAASEPLNGEVADVIISALDLLYVVDYQQVQQHGSMSKEEIFDSMVFALAMANHTTDLSQHTLEDYWFYSGVETIDKYLAMVNHYKGRITRLLNQPQRSEDNMVDLVSNLIRNTAKLACGYKCCRSKPQRSEDNMVDLVSNLIRNTAKLACGYNQNHINTIVKVEHAIEHKVEKWRTKFGL</sequence>
<name>A0A6G9L8J7_9CAUD</name>
<dbReference type="Proteomes" id="UP000501875">
    <property type="component" value="Segment"/>
</dbReference>
<evidence type="ECO:0000313" key="2">
    <source>
        <dbReference type="Proteomes" id="UP000501875"/>
    </source>
</evidence>